<keyword evidence="4" id="KW-1185">Reference proteome</keyword>
<protein>
    <recommendedName>
        <fullName evidence="2">Ig-like domain-containing protein</fullName>
    </recommendedName>
</protein>
<accession>A0A9N9SAI2</accession>
<feature type="domain" description="Ig-like" evidence="2">
    <location>
        <begin position="12"/>
        <end position="109"/>
    </location>
</feature>
<sequence length="116" mass="13381">MINFALFVAVKPQSVNILTQEKYVSADKRYEVECRTSGSRPDAVITWWKGNRPVKRLAKNFLEHNNHNNQSLSILTFVPVIEDDGKYLTCRAENPSIPENALEDKWRLNVHCPKVQ</sequence>
<evidence type="ECO:0000313" key="4">
    <source>
        <dbReference type="Proteomes" id="UP001153737"/>
    </source>
</evidence>
<dbReference type="Proteomes" id="UP001153737">
    <property type="component" value="Chromosome 1"/>
</dbReference>
<evidence type="ECO:0000259" key="2">
    <source>
        <dbReference type="PROSITE" id="PS50835"/>
    </source>
</evidence>
<dbReference type="InterPro" id="IPR013783">
    <property type="entry name" value="Ig-like_fold"/>
</dbReference>
<dbReference type="OrthoDB" id="6431884at2759"/>
<dbReference type="AlphaFoldDB" id="A0A9N9SAI2"/>
<name>A0A9N9SAI2_PHACE</name>
<dbReference type="InterPro" id="IPR036179">
    <property type="entry name" value="Ig-like_dom_sf"/>
</dbReference>
<dbReference type="PANTHER" id="PTHR23278">
    <property type="entry name" value="SIDESTEP PROTEIN"/>
    <property type="match status" value="1"/>
</dbReference>
<reference evidence="3" key="2">
    <citation type="submission" date="2022-10" db="EMBL/GenBank/DDBJ databases">
        <authorList>
            <consortium name="ENA_rothamsted_submissions"/>
            <consortium name="culmorum"/>
            <person name="King R."/>
        </authorList>
    </citation>
    <scope>NUCLEOTIDE SEQUENCE</scope>
</reference>
<dbReference type="InterPro" id="IPR007110">
    <property type="entry name" value="Ig-like_dom"/>
</dbReference>
<dbReference type="Gene3D" id="2.60.40.10">
    <property type="entry name" value="Immunoglobulins"/>
    <property type="match status" value="1"/>
</dbReference>
<dbReference type="PANTHER" id="PTHR23278:SF28">
    <property type="entry name" value="SIDESTEP IV, ISOFORM C"/>
    <property type="match status" value="1"/>
</dbReference>
<proteinExistence type="predicted"/>
<dbReference type="EMBL" id="OU896707">
    <property type="protein sequence ID" value="CAG9813039.1"/>
    <property type="molecule type" value="Genomic_DNA"/>
</dbReference>
<dbReference type="SUPFAM" id="SSF48726">
    <property type="entry name" value="Immunoglobulin"/>
    <property type="match status" value="1"/>
</dbReference>
<keyword evidence="1" id="KW-1015">Disulfide bond</keyword>
<organism evidence="3 4">
    <name type="scientific">Phaedon cochleariae</name>
    <name type="common">Mustard beetle</name>
    <dbReference type="NCBI Taxonomy" id="80249"/>
    <lineage>
        <taxon>Eukaryota</taxon>
        <taxon>Metazoa</taxon>
        <taxon>Ecdysozoa</taxon>
        <taxon>Arthropoda</taxon>
        <taxon>Hexapoda</taxon>
        <taxon>Insecta</taxon>
        <taxon>Pterygota</taxon>
        <taxon>Neoptera</taxon>
        <taxon>Endopterygota</taxon>
        <taxon>Coleoptera</taxon>
        <taxon>Polyphaga</taxon>
        <taxon>Cucujiformia</taxon>
        <taxon>Chrysomeloidea</taxon>
        <taxon>Chrysomelidae</taxon>
        <taxon>Chrysomelinae</taxon>
        <taxon>Chrysomelini</taxon>
        <taxon>Phaedon</taxon>
    </lineage>
</organism>
<dbReference type="PROSITE" id="PS50835">
    <property type="entry name" value="IG_LIKE"/>
    <property type="match status" value="1"/>
</dbReference>
<dbReference type="InterPro" id="IPR013162">
    <property type="entry name" value="CD80_C2-set"/>
</dbReference>
<evidence type="ECO:0000313" key="3">
    <source>
        <dbReference type="EMBL" id="CAG9813039.1"/>
    </source>
</evidence>
<gene>
    <name evidence="3" type="ORF">PHAECO_LOCUS1074</name>
</gene>
<dbReference type="Pfam" id="PF08205">
    <property type="entry name" value="C2-set_2"/>
    <property type="match status" value="1"/>
</dbReference>
<evidence type="ECO:0000256" key="1">
    <source>
        <dbReference type="ARBA" id="ARBA00023157"/>
    </source>
</evidence>
<reference evidence="3" key="1">
    <citation type="submission" date="2022-01" db="EMBL/GenBank/DDBJ databases">
        <authorList>
            <person name="King R."/>
        </authorList>
    </citation>
    <scope>NUCLEOTIDE SEQUENCE</scope>
</reference>